<keyword evidence="2" id="KW-0802">TPR repeat</keyword>
<sequence length="710" mass="80092">MTEQALPENGYFRLDDYYIDVGDHKIFHADTARHLEPKAMQVLYQLALSAGETVSRNELMDKVWHGRVVIDDSLTRVISQLRQHFNDSKTRKVIQTVPKKGYRLSANVTWLTRQEFINRGAMQSTDDFTVDPDISDKPKLVNAPTLNKGKAVAFAVFSVILTLLIYFFLPDALQSPESFIERSHTNGNRSTPTTVAFLPWRNLTGDANNDYLAEMLPEELSITLAKSDKISVLSHYSSVALARNPAALDALLDDVNIEYWVEGSVTQANERIRVLVRLVEKQSNNAIWSQIYEDDMQQLLILNTKVIADINTQLFGQSEPATFIVAANNIDINAYQAYLQGNYWWMNGTTSEWFSRAEASFARATELAPNFASAFGSLAFVYARYNYHDIYMEKTAALAKANAAINSALQLDANDTNALLAGAILAIEDLRFDTAQQLINRVLSVDALNTRGLYVYSELALAKNEFDVALRYAEKALQLDPLSPWINVNKAIVHFWRNEMPEALALVERAIDIDSNYTWAYVYKAKILRQQSQITAAIDAMNICLTIDTGSPVNSIFLALLYDEANMPSQAQDWFSYTASLYGDSPDARFWQSYLSFINQQEDADITRQLVDQLTLKTTRFFSVVPLQKALLSLQPALIEQSLTEFLAPVELPDKSGFWVNHRNQFSAYAASALMQQLNSAEYEQKLAELNTQIEVFESKVAPLLRAEIK</sequence>
<reference evidence="6 7" key="1">
    <citation type="journal article" date="2012" name="J. Bacteriol.">
        <title>Genome sequence of proteorhodopsin-containing sea ice bacterium Glaciecola punicea ACAM 611T.</title>
        <authorList>
            <person name="Qin Q.-L."/>
            <person name="Xie B.-B."/>
            <person name="Shu Y.-L."/>
            <person name="Rong J.-C."/>
            <person name="Zhao D.-L."/>
            <person name="Zhang X.-Y."/>
            <person name="Chen X.-L."/>
            <person name="Zhou B.-C."/>
            <person name="Zhanga Y.-Z."/>
        </authorList>
    </citation>
    <scope>NUCLEOTIDE SEQUENCE [LARGE SCALE GENOMIC DNA]</scope>
    <source>
        <strain evidence="6 7">ACAM 611</strain>
    </source>
</reference>
<evidence type="ECO:0000256" key="2">
    <source>
        <dbReference type="PROSITE-ProRule" id="PRU00339"/>
    </source>
</evidence>
<reference evidence="6 7" key="2">
    <citation type="journal article" date="2017" name="Antonie Van Leeuwenhoek">
        <title>Rhizobium rhizosphaerae sp. nov., a novel species isolated from rice rhizosphere.</title>
        <authorList>
            <person name="Zhao J.J."/>
            <person name="Zhang J."/>
            <person name="Zhang R.J."/>
            <person name="Zhang C.W."/>
            <person name="Yin H.Q."/>
            <person name="Zhang X.X."/>
        </authorList>
    </citation>
    <scope>NUCLEOTIDE SEQUENCE [LARGE SCALE GENOMIC DNA]</scope>
    <source>
        <strain evidence="6 7">ACAM 611</strain>
    </source>
</reference>
<evidence type="ECO:0000256" key="1">
    <source>
        <dbReference type="ARBA" id="ARBA00023125"/>
    </source>
</evidence>
<dbReference type="SUPFAM" id="SSF48452">
    <property type="entry name" value="TPR-like"/>
    <property type="match status" value="2"/>
</dbReference>
<keyword evidence="1 3" id="KW-0238">DNA-binding</keyword>
<dbReference type="Pfam" id="PF14559">
    <property type="entry name" value="TPR_19"/>
    <property type="match status" value="1"/>
</dbReference>
<dbReference type="Gene3D" id="1.25.40.10">
    <property type="entry name" value="Tetratricopeptide repeat domain"/>
    <property type="match status" value="2"/>
</dbReference>
<dbReference type="eggNOG" id="COG0457">
    <property type="taxonomic scope" value="Bacteria"/>
</dbReference>
<dbReference type="SUPFAM" id="SSF46894">
    <property type="entry name" value="C-terminal effector domain of the bipartite response regulators"/>
    <property type="match status" value="1"/>
</dbReference>
<dbReference type="InterPro" id="IPR011990">
    <property type="entry name" value="TPR-like_helical_dom_sf"/>
</dbReference>
<dbReference type="STRING" id="56804.BAE46_12835"/>
<feature type="repeat" description="TPR" evidence="2">
    <location>
        <begin position="450"/>
        <end position="483"/>
    </location>
</feature>
<dbReference type="Gene3D" id="1.10.10.10">
    <property type="entry name" value="Winged helix-like DNA-binding domain superfamily/Winged helix DNA-binding domain"/>
    <property type="match status" value="1"/>
</dbReference>
<dbReference type="PROSITE" id="PS51755">
    <property type="entry name" value="OMPR_PHOB"/>
    <property type="match status" value="1"/>
</dbReference>
<dbReference type="eggNOG" id="COG3710">
    <property type="taxonomic scope" value="Bacteria"/>
</dbReference>
<dbReference type="GO" id="GO:0000160">
    <property type="term" value="P:phosphorelay signal transduction system"/>
    <property type="evidence" value="ECO:0007669"/>
    <property type="project" value="InterPro"/>
</dbReference>
<dbReference type="InterPro" id="IPR019734">
    <property type="entry name" value="TPR_rpt"/>
</dbReference>
<dbReference type="Pfam" id="PF00486">
    <property type="entry name" value="Trans_reg_C"/>
    <property type="match status" value="1"/>
</dbReference>
<evidence type="ECO:0000259" key="5">
    <source>
        <dbReference type="PROSITE" id="PS51755"/>
    </source>
</evidence>
<name>H5T899_9ALTE</name>
<gene>
    <name evidence="6" type="primary">cadC</name>
    <name evidence="6" type="ORF">GPUN_0393</name>
</gene>
<dbReference type="EMBL" id="BAET01000006">
    <property type="protein sequence ID" value="GAB54540.1"/>
    <property type="molecule type" value="Genomic_DNA"/>
</dbReference>
<dbReference type="GO" id="GO:0003677">
    <property type="term" value="F:DNA binding"/>
    <property type="evidence" value="ECO:0007669"/>
    <property type="project" value="UniProtKB-UniRule"/>
</dbReference>
<keyword evidence="7" id="KW-1185">Reference proteome</keyword>
<dbReference type="GO" id="GO:0006355">
    <property type="term" value="P:regulation of DNA-templated transcription"/>
    <property type="evidence" value="ECO:0007669"/>
    <property type="project" value="InterPro"/>
</dbReference>
<keyword evidence="4" id="KW-0472">Membrane</keyword>
<dbReference type="SMART" id="SM00862">
    <property type="entry name" value="Trans_reg_C"/>
    <property type="match status" value="1"/>
</dbReference>
<dbReference type="CDD" id="cd00383">
    <property type="entry name" value="trans_reg_C"/>
    <property type="match status" value="1"/>
</dbReference>
<keyword evidence="4" id="KW-1133">Transmembrane helix</keyword>
<dbReference type="PANTHER" id="PTHR12558">
    <property type="entry name" value="CELL DIVISION CYCLE 16,23,27"/>
    <property type="match status" value="1"/>
</dbReference>
<dbReference type="RefSeq" id="WP_006002870.1">
    <property type="nucleotide sequence ID" value="NZ_BAET01000006.1"/>
</dbReference>
<dbReference type="eggNOG" id="COG5616">
    <property type="taxonomic scope" value="Bacteria"/>
</dbReference>
<dbReference type="Proteomes" id="UP000053586">
    <property type="component" value="Unassembled WGS sequence"/>
</dbReference>
<dbReference type="OrthoDB" id="8430416at2"/>
<evidence type="ECO:0000256" key="4">
    <source>
        <dbReference type="SAM" id="Phobius"/>
    </source>
</evidence>
<evidence type="ECO:0000313" key="7">
    <source>
        <dbReference type="Proteomes" id="UP000053586"/>
    </source>
</evidence>
<dbReference type="InterPro" id="IPR001867">
    <property type="entry name" value="OmpR/PhoB-type_DNA-bd"/>
</dbReference>
<dbReference type="PROSITE" id="PS50005">
    <property type="entry name" value="TPR"/>
    <property type="match status" value="1"/>
</dbReference>
<feature type="transmembrane region" description="Helical" evidence="4">
    <location>
        <begin position="151"/>
        <end position="169"/>
    </location>
</feature>
<dbReference type="InterPro" id="IPR036388">
    <property type="entry name" value="WH-like_DNA-bd_sf"/>
</dbReference>
<dbReference type="AlphaFoldDB" id="H5T899"/>
<dbReference type="SMART" id="SM00028">
    <property type="entry name" value="TPR"/>
    <property type="match status" value="3"/>
</dbReference>
<dbReference type="PANTHER" id="PTHR12558:SF13">
    <property type="entry name" value="CELL DIVISION CYCLE PROTEIN 27 HOMOLOG"/>
    <property type="match status" value="1"/>
</dbReference>
<proteinExistence type="predicted"/>
<feature type="domain" description="OmpR/PhoB-type" evidence="5">
    <location>
        <begin position="9"/>
        <end position="106"/>
    </location>
</feature>
<keyword evidence="4" id="KW-0812">Transmembrane</keyword>
<accession>H5T899</accession>
<comment type="caution">
    <text evidence="6">The sequence shown here is derived from an EMBL/GenBank/DDBJ whole genome shotgun (WGS) entry which is preliminary data.</text>
</comment>
<dbReference type="InterPro" id="IPR016032">
    <property type="entry name" value="Sig_transdc_resp-reg_C-effctor"/>
</dbReference>
<organism evidence="6 7">
    <name type="scientific">Glaciecola punicea ACAM 611</name>
    <dbReference type="NCBI Taxonomy" id="1121923"/>
    <lineage>
        <taxon>Bacteria</taxon>
        <taxon>Pseudomonadati</taxon>
        <taxon>Pseudomonadota</taxon>
        <taxon>Gammaproteobacteria</taxon>
        <taxon>Alteromonadales</taxon>
        <taxon>Alteromonadaceae</taxon>
        <taxon>Glaciecola</taxon>
    </lineage>
</organism>
<feature type="DNA-binding region" description="OmpR/PhoB-type" evidence="3">
    <location>
        <begin position="9"/>
        <end position="106"/>
    </location>
</feature>
<evidence type="ECO:0000256" key="3">
    <source>
        <dbReference type="PROSITE-ProRule" id="PRU01091"/>
    </source>
</evidence>
<protein>
    <submittedName>
        <fullName evidence="6">Transcriptional activator of cad operon</fullName>
    </submittedName>
</protein>
<evidence type="ECO:0000313" key="6">
    <source>
        <dbReference type="EMBL" id="GAB54540.1"/>
    </source>
</evidence>